<proteinExistence type="predicted"/>
<dbReference type="AlphaFoldDB" id="K2QZL8"/>
<evidence type="ECO:0000313" key="2">
    <source>
        <dbReference type="EMBL" id="EKG15456.1"/>
    </source>
</evidence>
<protein>
    <submittedName>
        <fullName evidence="2">Uncharacterized protein</fullName>
    </submittedName>
</protein>
<dbReference type="VEuPathDB" id="FungiDB:MPH_07327"/>
<dbReference type="Proteomes" id="UP000007129">
    <property type="component" value="Unassembled WGS sequence"/>
</dbReference>
<sequence>MGGFFFSLLNIRNERRPQCNTMLMSQQTYYPQCNATLVATIRSSSQPAAPPCVLLRYTSTAPTTVTRRLVLNRKPPARIRDWTARQGLRKRQPRHTHGAHPTVAFANLHIPLPSMPGSHGPFDRGVFTSASVEKQRQPSCGILKSRTSHPPPPPPDAKARTAGEPFSQTRRAHLRQAEQKPRRPV</sequence>
<comment type="caution">
    <text evidence="2">The sequence shown here is derived from an EMBL/GenBank/DDBJ whole genome shotgun (WGS) entry which is preliminary data.</text>
</comment>
<dbReference type="EMBL" id="AHHD01000297">
    <property type="protein sequence ID" value="EKG15456.1"/>
    <property type="molecule type" value="Genomic_DNA"/>
</dbReference>
<dbReference type="InParanoid" id="K2QZL8"/>
<evidence type="ECO:0000313" key="3">
    <source>
        <dbReference type="Proteomes" id="UP000007129"/>
    </source>
</evidence>
<gene>
    <name evidence="2" type="ORF">MPH_07327</name>
</gene>
<feature type="compositionally biased region" description="Basic and acidic residues" evidence="1">
    <location>
        <begin position="175"/>
        <end position="185"/>
    </location>
</feature>
<organism evidence="2 3">
    <name type="scientific">Macrophomina phaseolina (strain MS6)</name>
    <name type="common">Charcoal rot fungus</name>
    <dbReference type="NCBI Taxonomy" id="1126212"/>
    <lineage>
        <taxon>Eukaryota</taxon>
        <taxon>Fungi</taxon>
        <taxon>Dikarya</taxon>
        <taxon>Ascomycota</taxon>
        <taxon>Pezizomycotina</taxon>
        <taxon>Dothideomycetes</taxon>
        <taxon>Dothideomycetes incertae sedis</taxon>
        <taxon>Botryosphaeriales</taxon>
        <taxon>Botryosphaeriaceae</taxon>
        <taxon>Macrophomina</taxon>
    </lineage>
</organism>
<reference evidence="2 3" key="1">
    <citation type="journal article" date="2012" name="BMC Genomics">
        <title>Tools to kill: Genome of one of the most destructive plant pathogenic fungi Macrophomina phaseolina.</title>
        <authorList>
            <person name="Islam M.S."/>
            <person name="Haque M.S."/>
            <person name="Islam M.M."/>
            <person name="Emdad E.M."/>
            <person name="Halim A."/>
            <person name="Hossen Q.M.M."/>
            <person name="Hossain M.Z."/>
            <person name="Ahmed B."/>
            <person name="Rahim S."/>
            <person name="Rahman M.S."/>
            <person name="Alam M.M."/>
            <person name="Hou S."/>
            <person name="Wan X."/>
            <person name="Saito J.A."/>
            <person name="Alam M."/>
        </authorList>
    </citation>
    <scope>NUCLEOTIDE SEQUENCE [LARGE SCALE GENOMIC DNA]</scope>
    <source>
        <strain evidence="2 3">MS6</strain>
    </source>
</reference>
<accession>K2QZL8</accession>
<dbReference type="HOGENOM" id="CLU_1461583_0_0_1"/>
<feature type="region of interest" description="Disordered" evidence="1">
    <location>
        <begin position="131"/>
        <end position="185"/>
    </location>
</feature>
<evidence type="ECO:0000256" key="1">
    <source>
        <dbReference type="SAM" id="MobiDB-lite"/>
    </source>
</evidence>
<name>K2QZL8_MACPH</name>